<dbReference type="GeneID" id="22572003"/>
<feature type="binding site" evidence="7">
    <location>
        <begin position="126"/>
        <end position="129"/>
    </location>
    <ligand>
        <name>GTP</name>
        <dbReference type="ChEBI" id="CHEBI:37565"/>
    </ligand>
</feature>
<feature type="binding site" evidence="7">
    <location>
        <begin position="24"/>
        <end position="31"/>
    </location>
    <ligand>
        <name>GTP</name>
        <dbReference type="ChEBI" id="CHEBI:37565"/>
    </ligand>
</feature>
<dbReference type="Pfam" id="PF00025">
    <property type="entry name" value="Arf"/>
    <property type="match status" value="1"/>
</dbReference>
<dbReference type="PROSITE" id="PS51417">
    <property type="entry name" value="ARF"/>
    <property type="match status" value="1"/>
</dbReference>
<dbReference type="VEuPathDB" id="TriTrypDB:LPAL13_040010700"/>
<dbReference type="CDD" id="cd00878">
    <property type="entry name" value="Arf_Arl"/>
    <property type="match status" value="1"/>
</dbReference>
<sequence length="190" mass="21084">MGNIISGWFEGLFKNKKASIVMVGLDAAGKTTILEKLKLGTSRETVPTIGFHVESVDYRNVTFHLWDVGGQKRLRALWKMYYEGANAVIFVVDSNDRARVGEVRDELRTLLSDPLLSGAALLVLCNKQDLPQRLTPAELVDGLGFRDLSDKGLGRYLAGHKWYVQGCCAHTGDGLYEGLDWMCSHLPDNV</sequence>
<evidence type="ECO:0000313" key="11">
    <source>
        <dbReference type="Proteomes" id="UP000063063"/>
    </source>
</evidence>
<keyword evidence="8" id="KW-0479">Metal-binding</keyword>
<keyword evidence="1" id="KW-0519">Myristate</keyword>
<dbReference type="KEGG" id="lpan:LPMP_040440"/>
<keyword evidence="8" id="KW-0460">Magnesium</keyword>
<keyword evidence="4" id="KW-0449">Lipoprotein</keyword>
<dbReference type="GO" id="GO:0003924">
    <property type="term" value="F:GTPase activity"/>
    <property type="evidence" value="ECO:0007669"/>
    <property type="project" value="InterPro"/>
</dbReference>
<evidence type="ECO:0000256" key="7">
    <source>
        <dbReference type="PIRSR" id="PIRSR606689-1"/>
    </source>
</evidence>
<evidence type="ECO:0000256" key="9">
    <source>
        <dbReference type="RuleBase" id="RU003925"/>
    </source>
</evidence>
<dbReference type="InterPro" id="IPR006689">
    <property type="entry name" value="Small_GTPase_ARF/SAR"/>
</dbReference>
<proteinExistence type="inferred from homology"/>
<dbReference type="SMART" id="SM00175">
    <property type="entry name" value="RAB"/>
    <property type="match status" value="1"/>
</dbReference>
<dbReference type="RefSeq" id="XP_010703692.1">
    <property type="nucleotide sequence ID" value="XM_010705390.1"/>
</dbReference>
<evidence type="ECO:0000256" key="1">
    <source>
        <dbReference type="ARBA" id="ARBA00022707"/>
    </source>
</evidence>
<dbReference type="OrthoDB" id="2011769at2759"/>
<dbReference type="Proteomes" id="UP000063063">
    <property type="component" value="Chromosome 4"/>
</dbReference>
<dbReference type="VEuPathDB" id="TriTrypDB:LPMP_040440"/>
<feature type="binding site" evidence="7">
    <location>
        <position position="70"/>
    </location>
    <ligand>
        <name>GTP</name>
        <dbReference type="ChEBI" id="CHEBI:37565"/>
    </ligand>
</feature>
<dbReference type="SMART" id="SM00178">
    <property type="entry name" value="SAR"/>
    <property type="match status" value="1"/>
</dbReference>
<dbReference type="NCBIfam" id="TIGR00231">
    <property type="entry name" value="small_GTP"/>
    <property type="match status" value="1"/>
</dbReference>
<dbReference type="GO" id="GO:0005525">
    <property type="term" value="F:GTP binding"/>
    <property type="evidence" value="ECO:0007669"/>
    <property type="project" value="UniProtKB-KW"/>
</dbReference>
<keyword evidence="2 7" id="KW-0547">Nucleotide-binding</keyword>
<protein>
    <recommendedName>
        <fullName evidence="6">ADP-ribosylation factor-like protein 11</fullName>
    </recommendedName>
</protein>
<dbReference type="FunFam" id="3.40.50.300:FF:000898">
    <property type="entry name" value="ADP-ribosylation factor-like protein 11"/>
    <property type="match status" value="1"/>
</dbReference>
<evidence type="ECO:0000256" key="8">
    <source>
        <dbReference type="PIRSR" id="PIRSR606689-2"/>
    </source>
</evidence>
<dbReference type="eggNOG" id="KOG0070">
    <property type="taxonomic scope" value="Eukaryota"/>
</dbReference>
<dbReference type="GO" id="GO:0046872">
    <property type="term" value="F:metal ion binding"/>
    <property type="evidence" value="ECO:0007669"/>
    <property type="project" value="UniProtKB-KW"/>
</dbReference>
<feature type="binding site" evidence="8">
    <location>
        <position position="48"/>
    </location>
    <ligand>
        <name>Mg(2+)</name>
        <dbReference type="ChEBI" id="CHEBI:18420"/>
    </ligand>
</feature>
<reference evidence="10 11" key="1">
    <citation type="journal article" date="2015" name="Sci. Rep.">
        <title>The genome of Leishmania panamensis: insights into genomics of the L. (Viannia) subgenus.</title>
        <authorList>
            <person name="Llanes A."/>
            <person name="Restrepo C.M."/>
            <person name="Vecchio G.D."/>
            <person name="Anguizola F.J."/>
            <person name="Lleonart R."/>
        </authorList>
    </citation>
    <scope>NUCLEOTIDE SEQUENCE [LARGE SCALE GENOMIC DNA]</scope>
    <source>
        <strain evidence="10 11">MHOM/PA/94/PSC-1</strain>
    </source>
</reference>
<dbReference type="SUPFAM" id="SSF52540">
    <property type="entry name" value="P-loop containing nucleoside triphosphate hydrolases"/>
    <property type="match status" value="1"/>
</dbReference>
<gene>
    <name evidence="10" type="ORF">LPMP_040440</name>
</gene>
<dbReference type="EMBL" id="CP009373">
    <property type="protein sequence ID" value="AIN95370.1"/>
    <property type="molecule type" value="Genomic_DNA"/>
</dbReference>
<dbReference type="InterPro" id="IPR024156">
    <property type="entry name" value="Small_GTPase_ARF"/>
</dbReference>
<evidence type="ECO:0000256" key="5">
    <source>
        <dbReference type="ARBA" id="ARBA00054648"/>
    </source>
</evidence>
<evidence type="ECO:0000313" key="10">
    <source>
        <dbReference type="EMBL" id="AIN95370.1"/>
    </source>
</evidence>
<dbReference type="InterPro" id="IPR027417">
    <property type="entry name" value="P-loop_NTPase"/>
</dbReference>
<dbReference type="SMART" id="SM00177">
    <property type="entry name" value="ARF"/>
    <property type="match status" value="1"/>
</dbReference>
<comment type="similarity">
    <text evidence="9">Belongs to the small GTPase superfamily. Arf family.</text>
</comment>
<name>A0A088RHW8_LEIPA</name>
<evidence type="ECO:0000256" key="3">
    <source>
        <dbReference type="ARBA" id="ARBA00023134"/>
    </source>
</evidence>
<comment type="function">
    <text evidence="5">May play a role in apoptosis. May act as a tumor suppressor.</text>
</comment>
<keyword evidence="11" id="KW-1185">Reference proteome</keyword>
<keyword evidence="3 7" id="KW-0342">GTP-binding</keyword>
<evidence type="ECO:0000256" key="6">
    <source>
        <dbReference type="ARBA" id="ARBA00072409"/>
    </source>
</evidence>
<dbReference type="Gene3D" id="3.40.50.300">
    <property type="entry name" value="P-loop containing nucleotide triphosphate hydrolases"/>
    <property type="match status" value="1"/>
</dbReference>
<accession>A0A088RHW8</accession>
<dbReference type="AlphaFoldDB" id="A0A088RHW8"/>
<feature type="binding site" evidence="8">
    <location>
        <position position="31"/>
    </location>
    <ligand>
        <name>Mg(2+)</name>
        <dbReference type="ChEBI" id="CHEBI:18420"/>
    </ligand>
</feature>
<dbReference type="PRINTS" id="PR00328">
    <property type="entry name" value="SAR1GTPBP"/>
</dbReference>
<evidence type="ECO:0000256" key="4">
    <source>
        <dbReference type="ARBA" id="ARBA00023288"/>
    </source>
</evidence>
<dbReference type="PANTHER" id="PTHR11711">
    <property type="entry name" value="ADP RIBOSYLATION FACTOR-RELATED"/>
    <property type="match status" value="1"/>
</dbReference>
<evidence type="ECO:0000256" key="2">
    <source>
        <dbReference type="ARBA" id="ARBA00022741"/>
    </source>
</evidence>
<dbReference type="InterPro" id="IPR005225">
    <property type="entry name" value="Small_GTP-bd"/>
</dbReference>
<organism evidence="10 11">
    <name type="scientific">Leishmania panamensis</name>
    <dbReference type="NCBI Taxonomy" id="5679"/>
    <lineage>
        <taxon>Eukaryota</taxon>
        <taxon>Discoba</taxon>
        <taxon>Euglenozoa</taxon>
        <taxon>Kinetoplastea</taxon>
        <taxon>Metakinetoplastina</taxon>
        <taxon>Trypanosomatida</taxon>
        <taxon>Trypanosomatidae</taxon>
        <taxon>Leishmaniinae</taxon>
        <taxon>Leishmania</taxon>
        <taxon>Leishmania guyanensis species complex</taxon>
    </lineage>
</organism>